<dbReference type="SMART" id="SM00034">
    <property type="entry name" value="CLECT"/>
    <property type="match status" value="1"/>
</dbReference>
<dbReference type="PROSITE" id="PS50041">
    <property type="entry name" value="C_TYPE_LECTIN_2"/>
    <property type="match status" value="1"/>
</dbReference>
<dbReference type="InterPro" id="IPR050828">
    <property type="entry name" value="C-type_lectin/matrix_domain"/>
</dbReference>
<keyword evidence="3" id="KW-1015">Disulfide bond</keyword>
<dbReference type="OrthoDB" id="8950604at2759"/>
<dbReference type="InterPro" id="IPR033989">
    <property type="entry name" value="CD209-like_CTLD"/>
</dbReference>
<evidence type="ECO:0000256" key="3">
    <source>
        <dbReference type="ARBA" id="ARBA00023157"/>
    </source>
</evidence>
<dbReference type="InterPro" id="IPR001304">
    <property type="entry name" value="C-type_lectin-like"/>
</dbReference>
<name>A0A401PT22_SCYTO</name>
<feature type="domain" description="C-type lectin" evidence="6">
    <location>
        <begin position="167"/>
        <end position="285"/>
    </location>
</feature>
<evidence type="ECO:0000256" key="4">
    <source>
        <dbReference type="SAM" id="MobiDB-lite"/>
    </source>
</evidence>
<feature type="region of interest" description="Disordered" evidence="4">
    <location>
        <begin position="1"/>
        <end position="64"/>
    </location>
</feature>
<evidence type="ECO:0000313" key="7">
    <source>
        <dbReference type="EMBL" id="GCB76257.1"/>
    </source>
</evidence>
<comment type="caution">
    <text evidence="7">The sequence shown here is derived from an EMBL/GenBank/DDBJ whole genome shotgun (WGS) entry which is preliminary data.</text>
</comment>
<evidence type="ECO:0000313" key="8">
    <source>
        <dbReference type="Proteomes" id="UP000288216"/>
    </source>
</evidence>
<dbReference type="EMBL" id="BFAA01015237">
    <property type="protein sequence ID" value="GCB76257.1"/>
    <property type="molecule type" value="Genomic_DNA"/>
</dbReference>
<feature type="compositionally biased region" description="Basic and acidic residues" evidence="4">
    <location>
        <begin position="35"/>
        <end position="44"/>
    </location>
</feature>
<feature type="transmembrane region" description="Helical" evidence="5">
    <location>
        <begin position="76"/>
        <end position="95"/>
    </location>
</feature>
<sequence length="295" mass="34295">MADEDEEEGWDGWRQQEYGGSPEDDSQGQTKQRLRWSEGNREPQLEDDQMSVDENSVSPTESEEETTLCGASWKKVAIGSLMIAAVCAIVAVILYTEGSRMKRELLSKKVALDYAFHNYNKVSDSMQREIKQTECARYEDTFMNWLQSFCKIINCTSDLCHKYWTPYKGHCYYFSKSILGWKESRQNCILQGAELLVIHSEEEQEFVAGFNLSRAYWIGIKDNPVESSWMWVDGTFLHSDEMFWDQGNPDSYFDYDLEAFKNCVMLRKATWANAVCSSPHYWICKRRSEPIPIKL</sequence>
<proteinExistence type="predicted"/>
<dbReference type="STRING" id="75743.A0A401PT22"/>
<dbReference type="PANTHER" id="PTHR45710:SF36">
    <property type="entry name" value="C-TYPE LECTIN DOMAIN-CONTAINING PROTEIN"/>
    <property type="match status" value="1"/>
</dbReference>
<dbReference type="PROSITE" id="PS00615">
    <property type="entry name" value="C_TYPE_LECTIN_1"/>
    <property type="match status" value="1"/>
</dbReference>
<dbReference type="InterPro" id="IPR018378">
    <property type="entry name" value="C-type_lectin_CS"/>
</dbReference>
<comment type="subcellular location">
    <subcellularLocation>
        <location evidence="1">Cell membrane</location>
        <topology evidence="1">Single-pass type II membrane protein</topology>
    </subcellularLocation>
</comment>
<gene>
    <name evidence="7" type="ORF">scyTo_0019866</name>
</gene>
<dbReference type="PANTHER" id="PTHR45710">
    <property type="entry name" value="C-TYPE LECTIN DOMAIN-CONTAINING PROTEIN 180"/>
    <property type="match status" value="1"/>
</dbReference>
<dbReference type="Proteomes" id="UP000288216">
    <property type="component" value="Unassembled WGS sequence"/>
</dbReference>
<feature type="compositionally biased region" description="Acidic residues" evidence="4">
    <location>
        <begin position="1"/>
        <end position="10"/>
    </location>
</feature>
<dbReference type="InterPro" id="IPR016186">
    <property type="entry name" value="C-type_lectin-like/link_sf"/>
</dbReference>
<evidence type="ECO:0000256" key="5">
    <source>
        <dbReference type="SAM" id="Phobius"/>
    </source>
</evidence>
<protein>
    <recommendedName>
        <fullName evidence="6">C-type lectin domain-containing protein</fullName>
    </recommendedName>
</protein>
<dbReference type="AlphaFoldDB" id="A0A401PT22"/>
<accession>A0A401PT22</accession>
<dbReference type="SUPFAM" id="SSF56436">
    <property type="entry name" value="C-type lectin-like"/>
    <property type="match status" value="1"/>
</dbReference>
<keyword evidence="5" id="KW-1133">Transmembrane helix</keyword>
<keyword evidence="5" id="KW-0812">Transmembrane</keyword>
<evidence type="ECO:0000256" key="1">
    <source>
        <dbReference type="ARBA" id="ARBA00004401"/>
    </source>
</evidence>
<evidence type="ECO:0000256" key="2">
    <source>
        <dbReference type="ARBA" id="ARBA00022734"/>
    </source>
</evidence>
<keyword evidence="5" id="KW-0472">Membrane</keyword>
<reference evidence="7 8" key="1">
    <citation type="journal article" date="2018" name="Nat. Ecol. Evol.">
        <title>Shark genomes provide insights into elasmobranch evolution and the origin of vertebrates.</title>
        <authorList>
            <person name="Hara Y"/>
            <person name="Yamaguchi K"/>
            <person name="Onimaru K"/>
            <person name="Kadota M"/>
            <person name="Koyanagi M"/>
            <person name="Keeley SD"/>
            <person name="Tatsumi K"/>
            <person name="Tanaka K"/>
            <person name="Motone F"/>
            <person name="Kageyama Y"/>
            <person name="Nozu R"/>
            <person name="Adachi N"/>
            <person name="Nishimura O"/>
            <person name="Nakagawa R"/>
            <person name="Tanegashima C"/>
            <person name="Kiyatake I"/>
            <person name="Matsumoto R"/>
            <person name="Murakumo K"/>
            <person name="Nishida K"/>
            <person name="Terakita A"/>
            <person name="Kuratani S"/>
            <person name="Sato K"/>
            <person name="Hyodo S Kuraku.S."/>
        </authorList>
    </citation>
    <scope>NUCLEOTIDE SEQUENCE [LARGE SCALE GENOMIC DNA]</scope>
</reference>
<keyword evidence="8" id="KW-1185">Reference proteome</keyword>
<evidence type="ECO:0000259" key="6">
    <source>
        <dbReference type="PROSITE" id="PS50041"/>
    </source>
</evidence>
<dbReference type="OMA" id="QTECARY"/>
<dbReference type="CDD" id="cd03590">
    <property type="entry name" value="CLECT_DC-SIGN_like"/>
    <property type="match status" value="1"/>
</dbReference>
<keyword evidence="2" id="KW-0430">Lectin</keyword>
<dbReference type="GO" id="GO:0030246">
    <property type="term" value="F:carbohydrate binding"/>
    <property type="evidence" value="ECO:0007669"/>
    <property type="project" value="UniProtKB-KW"/>
</dbReference>
<dbReference type="InterPro" id="IPR016187">
    <property type="entry name" value="CTDL_fold"/>
</dbReference>
<dbReference type="Gene3D" id="3.10.100.10">
    <property type="entry name" value="Mannose-Binding Protein A, subunit A"/>
    <property type="match status" value="1"/>
</dbReference>
<dbReference type="GO" id="GO:0005886">
    <property type="term" value="C:plasma membrane"/>
    <property type="evidence" value="ECO:0007669"/>
    <property type="project" value="UniProtKB-SubCell"/>
</dbReference>
<dbReference type="Pfam" id="PF00059">
    <property type="entry name" value="Lectin_C"/>
    <property type="match status" value="1"/>
</dbReference>
<organism evidence="7 8">
    <name type="scientific">Scyliorhinus torazame</name>
    <name type="common">Cloudy catshark</name>
    <name type="synonym">Catulus torazame</name>
    <dbReference type="NCBI Taxonomy" id="75743"/>
    <lineage>
        <taxon>Eukaryota</taxon>
        <taxon>Metazoa</taxon>
        <taxon>Chordata</taxon>
        <taxon>Craniata</taxon>
        <taxon>Vertebrata</taxon>
        <taxon>Chondrichthyes</taxon>
        <taxon>Elasmobranchii</taxon>
        <taxon>Galeomorphii</taxon>
        <taxon>Galeoidea</taxon>
        <taxon>Carcharhiniformes</taxon>
        <taxon>Scyliorhinidae</taxon>
        <taxon>Scyliorhinus</taxon>
    </lineage>
</organism>